<name>A0ABT0TXA5_9BACT</name>
<evidence type="ECO:0008006" key="4">
    <source>
        <dbReference type="Google" id="ProtNLM"/>
    </source>
</evidence>
<feature type="transmembrane region" description="Helical" evidence="1">
    <location>
        <begin position="113"/>
        <end position="133"/>
    </location>
</feature>
<evidence type="ECO:0000313" key="2">
    <source>
        <dbReference type="EMBL" id="MCM2369223.1"/>
    </source>
</evidence>
<comment type="caution">
    <text evidence="2">The sequence shown here is derived from an EMBL/GenBank/DDBJ whole genome shotgun (WGS) entry which is preliminary data.</text>
</comment>
<dbReference type="Proteomes" id="UP001202961">
    <property type="component" value="Unassembled WGS sequence"/>
</dbReference>
<organism evidence="2 3">
    <name type="scientific">Aporhodopirellula aestuarii</name>
    <dbReference type="NCBI Taxonomy" id="2950107"/>
    <lineage>
        <taxon>Bacteria</taxon>
        <taxon>Pseudomonadati</taxon>
        <taxon>Planctomycetota</taxon>
        <taxon>Planctomycetia</taxon>
        <taxon>Pirellulales</taxon>
        <taxon>Pirellulaceae</taxon>
        <taxon>Aporhodopirellula</taxon>
    </lineage>
</organism>
<dbReference type="EMBL" id="JAMQBK010000006">
    <property type="protein sequence ID" value="MCM2369223.1"/>
    <property type="molecule type" value="Genomic_DNA"/>
</dbReference>
<keyword evidence="3" id="KW-1185">Reference proteome</keyword>
<evidence type="ECO:0000256" key="1">
    <source>
        <dbReference type="SAM" id="Phobius"/>
    </source>
</evidence>
<feature type="transmembrane region" description="Helical" evidence="1">
    <location>
        <begin position="232"/>
        <end position="251"/>
    </location>
</feature>
<feature type="transmembrane region" description="Helical" evidence="1">
    <location>
        <begin position="139"/>
        <end position="157"/>
    </location>
</feature>
<feature type="transmembrane region" description="Helical" evidence="1">
    <location>
        <begin position="68"/>
        <end position="86"/>
    </location>
</feature>
<keyword evidence="1" id="KW-0472">Membrane</keyword>
<feature type="transmembrane region" description="Helical" evidence="1">
    <location>
        <begin position="46"/>
        <end position="62"/>
    </location>
</feature>
<accession>A0ABT0TXA5</accession>
<proteinExistence type="predicted"/>
<dbReference type="RefSeq" id="WP_250926898.1">
    <property type="nucleotide sequence ID" value="NZ_JAMQBK010000006.1"/>
</dbReference>
<feature type="transmembrane region" description="Helical" evidence="1">
    <location>
        <begin position="12"/>
        <end position="34"/>
    </location>
</feature>
<reference evidence="2 3" key="1">
    <citation type="journal article" date="2022" name="Syst. Appl. Microbiol.">
        <title>Rhodopirellula aestuarii sp. nov., a novel member of the genus Rhodopirellula isolated from brackish sediments collected in the Tagus River estuary, Portugal.</title>
        <authorList>
            <person name="Vitorino I.R."/>
            <person name="Klimek D."/>
            <person name="Calusinska M."/>
            <person name="Lobo-da-Cunha A."/>
            <person name="Vasconcelos V."/>
            <person name="Lage O.M."/>
        </authorList>
    </citation>
    <scope>NUCLEOTIDE SEQUENCE [LARGE SCALE GENOMIC DNA]</scope>
    <source>
        <strain evidence="2 3">ICT_H3.1</strain>
    </source>
</reference>
<feature type="transmembrane region" description="Helical" evidence="1">
    <location>
        <begin position="188"/>
        <end position="212"/>
    </location>
</feature>
<sequence length="252" mass="27802">MNNWLNLPTNFLWTISLHQLLLAVLCWATGWLVVNRNWKVNYTRKINHFALMLCPFLLAKVFPYQPSITTFLATVCVFTIATLAMSHPVRERVSMMKTAFAAVDRPEDRPHTLLWIISQAVVAAIVLMGIFLAFQELDIPALVSIPLVVTGIGDGLAEPVGVRFGKHTYRVPSLAKNRSYVRSIEGSACVWIVALLSVACVYPLVSTGQWIALMLLLPPIMTATEAASPHTWDAPFLYLSGGLTIAAVTLAL</sequence>
<gene>
    <name evidence="2" type="ORF">NB063_01170</name>
</gene>
<keyword evidence="1" id="KW-1133">Transmembrane helix</keyword>
<evidence type="ECO:0000313" key="3">
    <source>
        <dbReference type="Proteomes" id="UP001202961"/>
    </source>
</evidence>
<protein>
    <recommendedName>
        <fullName evidence="4">Phytol kinase</fullName>
    </recommendedName>
</protein>
<keyword evidence="1" id="KW-0812">Transmembrane</keyword>